<dbReference type="EMBL" id="JBBAGW010000002">
    <property type="protein sequence ID" value="MEI5929473.1"/>
    <property type="molecule type" value="Genomic_DNA"/>
</dbReference>
<comment type="caution">
    <text evidence="2">The sequence shown here is derived from an EMBL/GenBank/DDBJ whole genome shotgun (WGS) entry which is preliminary data.</text>
</comment>
<dbReference type="InterPro" id="IPR025436">
    <property type="entry name" value="DUF4179"/>
</dbReference>
<sequence>MSFSNECKKAMKQEVPKEVKERAYQSFSQMYKKDNKKKTKKKKKLLIAGLIAAVIIPTSTMALNNSYFAKPEVKLNEMIGEEVKKDAANGKSIQLNEKVVDNGITLHVKEILIQDAKILVYYRFEQQDGSLVPYKFNTTGLEITNDGKEDGKQIESPHYKNKKFNAVQYLHFLSNTHMDNFQKDRIGNPDAIENSTFYLTNQAGESFDTVLAAHDKPEGVMVFEPLEGERFPDFLSVNININRIGGTEGTWTTKIPVDMAHKTVQKDSTKNE</sequence>
<keyword evidence="3" id="KW-1185">Reference proteome</keyword>
<accession>A0ABU8HRL3</accession>
<organism evidence="2 3">
    <name type="scientific">Bacillus luti</name>
    <dbReference type="NCBI Taxonomy" id="2026191"/>
    <lineage>
        <taxon>Bacteria</taxon>
        <taxon>Bacillati</taxon>
        <taxon>Bacillota</taxon>
        <taxon>Bacilli</taxon>
        <taxon>Bacillales</taxon>
        <taxon>Bacillaceae</taxon>
        <taxon>Bacillus</taxon>
        <taxon>Bacillus cereus group</taxon>
    </lineage>
</organism>
<dbReference type="RefSeq" id="WP_185914066.1">
    <property type="nucleotide sequence ID" value="NZ_JBBAGV010000002.1"/>
</dbReference>
<evidence type="ECO:0000259" key="1">
    <source>
        <dbReference type="Pfam" id="PF13786"/>
    </source>
</evidence>
<reference evidence="2 3" key="1">
    <citation type="submission" date="2024-03" db="EMBL/GenBank/DDBJ databases">
        <title>A Rare Waterborne Outbreak of Bacillus cereus in China: Epidemiologic Survey, Genomic Insights and Virulence Characteristics.</title>
        <authorList>
            <person name="Wang S."/>
        </authorList>
    </citation>
    <scope>NUCLEOTIDE SEQUENCE [LARGE SCALE GENOMIC DNA]</scope>
    <source>
        <strain evidence="2 3">BC008</strain>
    </source>
</reference>
<protein>
    <submittedName>
        <fullName evidence="2">DUF4179 domain-containing protein</fullName>
    </submittedName>
</protein>
<dbReference type="Gene3D" id="2.60.40.1630">
    <property type="entry name" value="bacillus anthracis domain"/>
    <property type="match status" value="1"/>
</dbReference>
<dbReference type="Pfam" id="PF13786">
    <property type="entry name" value="DUF4179"/>
    <property type="match status" value="1"/>
</dbReference>
<name>A0ABU8HRL3_9BACI</name>
<feature type="domain" description="DUF4179" evidence="1">
    <location>
        <begin position="40"/>
        <end position="125"/>
    </location>
</feature>
<evidence type="ECO:0000313" key="3">
    <source>
        <dbReference type="Proteomes" id="UP001365619"/>
    </source>
</evidence>
<evidence type="ECO:0000313" key="2">
    <source>
        <dbReference type="EMBL" id="MEI5929473.1"/>
    </source>
</evidence>
<proteinExistence type="predicted"/>
<dbReference type="Proteomes" id="UP001365619">
    <property type="component" value="Unassembled WGS sequence"/>
</dbReference>
<gene>
    <name evidence="2" type="ORF">WBS43_12120</name>
</gene>